<feature type="signal peptide" evidence="2">
    <location>
        <begin position="1"/>
        <end position="22"/>
    </location>
</feature>
<dbReference type="RefSeq" id="WP_252593760.1">
    <property type="nucleotide sequence ID" value="NZ_CP099489.1"/>
</dbReference>
<dbReference type="InterPro" id="IPR036378">
    <property type="entry name" value="FAS1_dom_sf"/>
</dbReference>
<proteinExistence type="predicted"/>
<dbReference type="PANTHER" id="PTHR10900:SF77">
    <property type="entry name" value="FI19380P1"/>
    <property type="match status" value="1"/>
</dbReference>
<accession>A0ABY4YUI8</accession>
<name>A0ABY4YUI8_9MICO</name>
<dbReference type="SMART" id="SM00554">
    <property type="entry name" value="FAS1"/>
    <property type="match status" value="1"/>
</dbReference>
<keyword evidence="5" id="KW-1185">Reference proteome</keyword>
<dbReference type="Proteomes" id="UP001056455">
    <property type="component" value="Chromosome"/>
</dbReference>
<dbReference type="PROSITE" id="PS50213">
    <property type="entry name" value="FAS1"/>
    <property type="match status" value="1"/>
</dbReference>
<feature type="compositionally biased region" description="Acidic residues" evidence="1">
    <location>
        <begin position="40"/>
        <end position="64"/>
    </location>
</feature>
<reference evidence="4" key="1">
    <citation type="submission" date="2022-06" db="EMBL/GenBank/DDBJ databases">
        <title>Ornithinimicrobium HY1793.</title>
        <authorList>
            <person name="Huang Y."/>
        </authorList>
    </citation>
    <scope>NUCLEOTIDE SEQUENCE</scope>
    <source>
        <strain evidence="4">HY1793</strain>
    </source>
</reference>
<feature type="chain" id="PRO_5046368327" evidence="2">
    <location>
        <begin position="23"/>
        <end position="238"/>
    </location>
</feature>
<dbReference type="Gene3D" id="2.30.180.10">
    <property type="entry name" value="FAS1 domain"/>
    <property type="match status" value="1"/>
</dbReference>
<dbReference type="Pfam" id="PF02469">
    <property type="entry name" value="Fasciclin"/>
    <property type="match status" value="1"/>
</dbReference>
<gene>
    <name evidence="4" type="ORF">NF556_01585</name>
</gene>
<feature type="domain" description="FAS1" evidence="3">
    <location>
        <begin position="102"/>
        <end position="234"/>
    </location>
</feature>
<evidence type="ECO:0000313" key="5">
    <source>
        <dbReference type="Proteomes" id="UP001056455"/>
    </source>
</evidence>
<dbReference type="SUPFAM" id="SSF82153">
    <property type="entry name" value="FAS1 domain"/>
    <property type="match status" value="1"/>
</dbReference>
<evidence type="ECO:0000259" key="3">
    <source>
        <dbReference type="PROSITE" id="PS50213"/>
    </source>
</evidence>
<sequence length="238" mass="24410">MRTNKTLIALAAAATLTLSACGGESDEPAAEDGTTQNMPAEEETAEDMTAEEETAEEEMTEDDSMATSQEMAAPTGDLVGPGCAGYAEQVPDGAGSVEGMAQDPVAVAASNNPLLTTLTAAVSGDLNPDVDLVDTLNGDEFTVFAPVDDAFAAVDEETLATLGEDADLLSTVLTYHVVPGQLSPEEVVGSLTTVQGDTVEVTGEGDELMVNDANVICGGVQTENATVYLIDAVLMPQM</sequence>
<protein>
    <submittedName>
        <fullName evidence="4">Fasciclin domain-containing protein</fullName>
    </submittedName>
</protein>
<feature type="region of interest" description="Disordered" evidence="1">
    <location>
        <begin position="20"/>
        <end position="87"/>
    </location>
</feature>
<evidence type="ECO:0000256" key="1">
    <source>
        <dbReference type="SAM" id="MobiDB-lite"/>
    </source>
</evidence>
<evidence type="ECO:0000256" key="2">
    <source>
        <dbReference type="SAM" id="SignalP"/>
    </source>
</evidence>
<evidence type="ECO:0000313" key="4">
    <source>
        <dbReference type="EMBL" id="USQ80384.1"/>
    </source>
</evidence>
<dbReference type="PANTHER" id="PTHR10900">
    <property type="entry name" value="PERIOSTIN-RELATED"/>
    <property type="match status" value="1"/>
</dbReference>
<dbReference type="PROSITE" id="PS51257">
    <property type="entry name" value="PROKAR_LIPOPROTEIN"/>
    <property type="match status" value="1"/>
</dbReference>
<keyword evidence="2" id="KW-0732">Signal</keyword>
<organism evidence="4 5">
    <name type="scientific">Ornithinimicrobium faecis</name>
    <dbReference type="NCBI Taxonomy" id="2934158"/>
    <lineage>
        <taxon>Bacteria</taxon>
        <taxon>Bacillati</taxon>
        <taxon>Actinomycetota</taxon>
        <taxon>Actinomycetes</taxon>
        <taxon>Micrococcales</taxon>
        <taxon>Ornithinimicrobiaceae</taxon>
        <taxon>Ornithinimicrobium</taxon>
    </lineage>
</organism>
<dbReference type="InterPro" id="IPR000782">
    <property type="entry name" value="FAS1_domain"/>
</dbReference>
<dbReference type="InterPro" id="IPR050904">
    <property type="entry name" value="Adhesion/Biosynth-related"/>
</dbReference>
<dbReference type="EMBL" id="CP099489">
    <property type="protein sequence ID" value="USQ80384.1"/>
    <property type="molecule type" value="Genomic_DNA"/>
</dbReference>